<dbReference type="Pfam" id="PF24758">
    <property type="entry name" value="LRR_At5g56370"/>
    <property type="match status" value="1"/>
</dbReference>
<keyword evidence="4" id="KW-1185">Reference proteome</keyword>
<dbReference type="InterPro" id="IPR032675">
    <property type="entry name" value="LRR_dom_sf"/>
</dbReference>
<feature type="domain" description="F-box" evidence="2">
    <location>
        <begin position="76"/>
        <end position="128"/>
    </location>
</feature>
<dbReference type="OrthoDB" id="650312at2759"/>
<evidence type="ECO:0000313" key="3">
    <source>
        <dbReference type="EMBL" id="OMO57134.1"/>
    </source>
</evidence>
<dbReference type="SMART" id="SM00256">
    <property type="entry name" value="FBOX"/>
    <property type="match status" value="1"/>
</dbReference>
<dbReference type="PROSITE" id="PS50181">
    <property type="entry name" value="FBOX"/>
    <property type="match status" value="1"/>
</dbReference>
<evidence type="ECO:0000259" key="2">
    <source>
        <dbReference type="PROSITE" id="PS50181"/>
    </source>
</evidence>
<dbReference type="Gene3D" id="1.20.1280.50">
    <property type="match status" value="1"/>
</dbReference>
<dbReference type="SUPFAM" id="SSF52047">
    <property type="entry name" value="RNI-like"/>
    <property type="match status" value="1"/>
</dbReference>
<name>A0A1R3GGC9_COCAP</name>
<dbReference type="InterPro" id="IPR036047">
    <property type="entry name" value="F-box-like_dom_sf"/>
</dbReference>
<dbReference type="OMA" id="HIADHEY"/>
<protein>
    <recommendedName>
        <fullName evidence="2">F-box domain-containing protein</fullName>
    </recommendedName>
</protein>
<dbReference type="InterPro" id="IPR053781">
    <property type="entry name" value="F-box_AtFBL13-like"/>
</dbReference>
<sequence>MTETPPSIDSFQHSSSTRGENMEEFGSPGPYTQELLQESQPFLHFLGLSSSARGENMEFESPVVKTQKPLKKDSSVDNISRLPDEILTHIFSHLSTKEVIRSSILSKRWEHVWTLAPNVDFSDHFRYSAPVDKAKFSLFKGFVDGVLFHHGGPIKKCFLNCATLHSAPYIYAWISAVLSCQVEELTVYSSYSGIKELPWDLFICKTLVSLKLFGGFVLDLPYYVCFPCLKKLHLDSLIYVDDSSMERLFAGCLVLEELHLKRVRGDCVLIANISVPSLKRLYLVVLNLEHIADHEYKTIINAPCLEYLEISDPASKDYSVNFSASLVQAKILDSPMLVRGIANVQILKLYGEAVKVCLQPTTSRCSEYCEIEFMS</sequence>
<evidence type="ECO:0000313" key="4">
    <source>
        <dbReference type="Proteomes" id="UP000188268"/>
    </source>
</evidence>
<dbReference type="InterPro" id="IPR055411">
    <property type="entry name" value="LRR_FXL15/At3g58940/PEG3-like"/>
</dbReference>
<feature type="compositionally biased region" description="Polar residues" evidence="1">
    <location>
        <begin position="1"/>
        <end position="19"/>
    </location>
</feature>
<dbReference type="Gramene" id="OMO57134">
    <property type="protein sequence ID" value="OMO57134"/>
    <property type="gene ID" value="CCACVL1_25983"/>
</dbReference>
<comment type="caution">
    <text evidence="3">The sequence shown here is derived from an EMBL/GenBank/DDBJ whole genome shotgun (WGS) entry which is preliminary data.</text>
</comment>
<dbReference type="PANTHER" id="PTHR31900">
    <property type="entry name" value="F-BOX/RNI SUPERFAMILY PROTEIN-RELATED"/>
    <property type="match status" value="1"/>
</dbReference>
<gene>
    <name evidence="3" type="ORF">CCACVL1_25983</name>
</gene>
<dbReference type="STRING" id="210143.A0A1R3GGC9"/>
<dbReference type="CDD" id="cd22160">
    <property type="entry name" value="F-box_AtFBL13-like"/>
    <property type="match status" value="1"/>
</dbReference>
<dbReference type="InterPro" id="IPR001810">
    <property type="entry name" value="F-box_dom"/>
</dbReference>
<dbReference type="SUPFAM" id="SSF81383">
    <property type="entry name" value="F-box domain"/>
    <property type="match status" value="1"/>
</dbReference>
<accession>A0A1R3GGC9</accession>
<organism evidence="3 4">
    <name type="scientific">Corchorus capsularis</name>
    <name type="common">Jute</name>
    <dbReference type="NCBI Taxonomy" id="210143"/>
    <lineage>
        <taxon>Eukaryota</taxon>
        <taxon>Viridiplantae</taxon>
        <taxon>Streptophyta</taxon>
        <taxon>Embryophyta</taxon>
        <taxon>Tracheophyta</taxon>
        <taxon>Spermatophyta</taxon>
        <taxon>Magnoliopsida</taxon>
        <taxon>eudicotyledons</taxon>
        <taxon>Gunneridae</taxon>
        <taxon>Pentapetalae</taxon>
        <taxon>rosids</taxon>
        <taxon>malvids</taxon>
        <taxon>Malvales</taxon>
        <taxon>Malvaceae</taxon>
        <taxon>Grewioideae</taxon>
        <taxon>Apeibeae</taxon>
        <taxon>Corchorus</taxon>
    </lineage>
</organism>
<feature type="region of interest" description="Disordered" evidence="1">
    <location>
        <begin position="1"/>
        <end position="33"/>
    </location>
</feature>
<reference evidence="3 4" key="1">
    <citation type="submission" date="2013-09" db="EMBL/GenBank/DDBJ databases">
        <title>Corchorus capsularis genome sequencing.</title>
        <authorList>
            <person name="Alam M."/>
            <person name="Haque M.S."/>
            <person name="Islam M.S."/>
            <person name="Emdad E.M."/>
            <person name="Islam M.M."/>
            <person name="Ahmed B."/>
            <person name="Halim A."/>
            <person name="Hossen Q.M.M."/>
            <person name="Hossain M.Z."/>
            <person name="Ahmed R."/>
            <person name="Khan M.M."/>
            <person name="Islam R."/>
            <person name="Rashid M.M."/>
            <person name="Khan S.A."/>
            <person name="Rahman M.S."/>
            <person name="Alam M."/>
        </authorList>
    </citation>
    <scope>NUCLEOTIDE SEQUENCE [LARGE SCALE GENOMIC DNA]</scope>
    <source>
        <strain evidence="4">cv. CVL-1</strain>
        <tissue evidence="3">Whole seedling</tissue>
    </source>
</reference>
<proteinExistence type="predicted"/>
<dbReference type="InterPro" id="IPR050232">
    <property type="entry name" value="FBL13/AtMIF1-like"/>
</dbReference>
<dbReference type="Pfam" id="PF00646">
    <property type="entry name" value="F-box"/>
    <property type="match status" value="1"/>
</dbReference>
<dbReference type="EMBL" id="AWWV01014417">
    <property type="protein sequence ID" value="OMO57134.1"/>
    <property type="molecule type" value="Genomic_DNA"/>
</dbReference>
<dbReference type="Proteomes" id="UP000188268">
    <property type="component" value="Unassembled WGS sequence"/>
</dbReference>
<dbReference type="AlphaFoldDB" id="A0A1R3GGC9"/>
<evidence type="ECO:0000256" key="1">
    <source>
        <dbReference type="SAM" id="MobiDB-lite"/>
    </source>
</evidence>
<dbReference type="Gene3D" id="3.80.10.10">
    <property type="entry name" value="Ribonuclease Inhibitor"/>
    <property type="match status" value="1"/>
</dbReference>
<dbReference type="PANTHER" id="PTHR31900:SF27">
    <property type="entry name" value="FBD DOMAIN-CONTAINING PROTEIN"/>
    <property type="match status" value="1"/>
</dbReference>